<dbReference type="PANTHER" id="PTHR43591:SF109">
    <property type="entry name" value="METHYLTRANSFERASE TYPE 11 DOMAIN-CONTAINING PROTEIN"/>
    <property type="match status" value="1"/>
</dbReference>
<sequence>MSDDPRSDVVVRQYERWRYPRPIQDLEGWVEGNWEWFDPSHAHRVLWPDRDYKPDMDILIAGCGTNQASVFAYNNPKARVVAVDISQPSLDHQQFLKDKHGLWNMELHRLPIEELPTLKQDFDLVISTGVLHHLASPPTGIAALKECLRPDGVMGIMLYATYGRIGVEVLESVFRDMGLTQDDTSVQVVKEIIAVLSPDHPVQRYLRIARDLQASDAAMVDTFLHGRQRSYTIEECQQLVSDAGLAFQGLLLKAPYYPHDLFSPGTEAFQAIDKLPENKLWSVMERIQTSNACHFFLACREERPKKSYTIDFSADDAVDYVPMYRMRCGLSGSEVFRSDWRLNLNSAQLPFIRGVDGQRTIGEIVADVAANGARRGDPADLEKFARKLFQYLWRLDFLAMGIKPGAKK</sequence>
<accession>A0A1X1SRS9</accession>
<reference evidence="2 3" key="1">
    <citation type="journal article" date="2019" name="Emerg. Microbes Infect.">
        <title>Comprehensive subspecies identification of 175 nontuberculous mycobacteria species based on 7547 genomic profiles.</title>
        <authorList>
            <person name="Matsumoto Y."/>
            <person name="Kinjo T."/>
            <person name="Motooka D."/>
            <person name="Nabeya D."/>
            <person name="Jung N."/>
            <person name="Uechi K."/>
            <person name="Horii T."/>
            <person name="Iida T."/>
            <person name="Fujita J."/>
            <person name="Nakamura S."/>
        </authorList>
    </citation>
    <scope>NUCLEOTIDE SEQUENCE [LARGE SCALE GENOMIC DNA]</scope>
    <source>
        <strain evidence="2 3">JCM 14738</strain>
    </source>
</reference>
<dbReference type="Pfam" id="PF13847">
    <property type="entry name" value="Methyltransf_31"/>
    <property type="match status" value="1"/>
</dbReference>
<proteinExistence type="predicted"/>
<name>A0A1X1SRS9_9MYCO</name>
<keyword evidence="3" id="KW-1185">Reference proteome</keyword>
<evidence type="ECO:0000259" key="1">
    <source>
        <dbReference type="Pfam" id="PF13847"/>
    </source>
</evidence>
<dbReference type="InterPro" id="IPR025714">
    <property type="entry name" value="Methyltranfer_dom"/>
</dbReference>
<dbReference type="EMBL" id="AP022613">
    <property type="protein sequence ID" value="BBZ40889.1"/>
    <property type="molecule type" value="Genomic_DNA"/>
</dbReference>
<protein>
    <recommendedName>
        <fullName evidence="1">Methyltransferase domain-containing protein</fullName>
    </recommendedName>
</protein>
<dbReference type="PANTHER" id="PTHR43591">
    <property type="entry name" value="METHYLTRANSFERASE"/>
    <property type="match status" value="1"/>
</dbReference>
<dbReference type="Gene3D" id="3.40.50.150">
    <property type="entry name" value="Vaccinia Virus protein VP39"/>
    <property type="match status" value="1"/>
</dbReference>
<dbReference type="SUPFAM" id="SSF53335">
    <property type="entry name" value="S-adenosyl-L-methionine-dependent methyltransferases"/>
    <property type="match status" value="1"/>
</dbReference>
<dbReference type="Proteomes" id="UP000467385">
    <property type="component" value="Chromosome"/>
</dbReference>
<evidence type="ECO:0000313" key="3">
    <source>
        <dbReference type="Proteomes" id="UP000467385"/>
    </source>
</evidence>
<dbReference type="RefSeq" id="WP_085236712.1">
    <property type="nucleotide sequence ID" value="NZ_AP022613.1"/>
</dbReference>
<evidence type="ECO:0000313" key="2">
    <source>
        <dbReference type="EMBL" id="BBZ40889.1"/>
    </source>
</evidence>
<dbReference type="AlphaFoldDB" id="A0A1X1SRS9"/>
<dbReference type="STRING" id="44010.AWC00_28320"/>
<dbReference type="OrthoDB" id="649979at2"/>
<organism evidence="2 3">
    <name type="scientific">Mycobacterium conspicuum</name>
    <dbReference type="NCBI Taxonomy" id="44010"/>
    <lineage>
        <taxon>Bacteria</taxon>
        <taxon>Bacillati</taxon>
        <taxon>Actinomycetota</taxon>
        <taxon>Actinomycetes</taxon>
        <taxon>Mycobacteriales</taxon>
        <taxon>Mycobacteriaceae</taxon>
        <taxon>Mycobacterium</taxon>
    </lineage>
</organism>
<gene>
    <name evidence="2" type="ORF">MCNS_39520</name>
</gene>
<dbReference type="CDD" id="cd02440">
    <property type="entry name" value="AdoMet_MTases"/>
    <property type="match status" value="1"/>
</dbReference>
<feature type="domain" description="Methyltransferase" evidence="1">
    <location>
        <begin position="54"/>
        <end position="156"/>
    </location>
</feature>
<dbReference type="InterPro" id="IPR029063">
    <property type="entry name" value="SAM-dependent_MTases_sf"/>
</dbReference>